<dbReference type="InterPro" id="IPR042219">
    <property type="entry name" value="AAA_lid_11_sf"/>
</dbReference>
<dbReference type="FunFam" id="3.40.50.300:FF:000049">
    <property type="entry name" value="Dynein, axonemal, heavy chain 5"/>
    <property type="match status" value="1"/>
</dbReference>
<dbReference type="Pfam" id="PF12775">
    <property type="entry name" value="AAA_7"/>
    <property type="match status" value="1"/>
</dbReference>
<dbReference type="FunFam" id="1.10.8.1220:FF:000001">
    <property type="entry name" value="Dynein axonemal heavy chain 5"/>
    <property type="match status" value="1"/>
</dbReference>
<dbReference type="Gene3D" id="3.40.50.300">
    <property type="entry name" value="P-loop containing nucleotide triphosphate hydrolases"/>
    <property type="match status" value="5"/>
</dbReference>
<dbReference type="Gene3D" id="1.10.472.130">
    <property type="match status" value="1"/>
</dbReference>
<dbReference type="SUPFAM" id="SSF52540">
    <property type="entry name" value="P-loop containing nucleoside triphosphate hydrolases"/>
    <property type="match status" value="5"/>
</dbReference>
<keyword evidence="11" id="KW-0378">Hydrolase</keyword>
<dbReference type="GO" id="GO:0045505">
    <property type="term" value="F:dynein intermediate chain binding"/>
    <property type="evidence" value="ECO:0007669"/>
    <property type="project" value="InterPro"/>
</dbReference>
<dbReference type="Gene3D" id="3.30.160.60">
    <property type="entry name" value="Classic Zinc Finger"/>
    <property type="match status" value="3"/>
</dbReference>
<evidence type="ECO:0000256" key="6">
    <source>
        <dbReference type="ARBA" id="ARBA00022701"/>
    </source>
</evidence>
<comment type="similarity">
    <text evidence="4">Belongs to the dynein heavy chain family.</text>
</comment>
<dbReference type="InterPro" id="IPR031167">
    <property type="entry name" value="G_OBG"/>
</dbReference>
<evidence type="ECO:0000313" key="31">
    <source>
        <dbReference type="EMBL" id="KAK1798743.1"/>
    </source>
</evidence>
<evidence type="ECO:0000256" key="16">
    <source>
        <dbReference type="ARBA" id="ARBA00023017"/>
    </source>
</evidence>
<keyword evidence="7" id="KW-0479">Metal-binding</keyword>
<proteinExistence type="inferred from homology"/>
<dbReference type="Pfam" id="PF12780">
    <property type="entry name" value="AAA_8"/>
    <property type="match status" value="1"/>
</dbReference>
<dbReference type="Gene3D" id="1.20.1270.280">
    <property type="match status" value="1"/>
</dbReference>
<evidence type="ECO:0000256" key="23">
    <source>
        <dbReference type="ARBA" id="ARBA00023212"/>
    </source>
</evidence>
<comment type="subcellular location">
    <subcellularLocation>
        <location evidence="3">Cytoplasm</location>
        <location evidence="3">Cytoskeleton</location>
        <location evidence="3">Cilium axoneme</location>
    </subcellularLocation>
    <subcellularLocation>
        <location evidence="2">Nucleus</location>
    </subcellularLocation>
</comment>
<dbReference type="InterPro" id="IPR024743">
    <property type="entry name" value="Dynein_HC_stalk"/>
</dbReference>
<dbReference type="GO" id="GO:0005524">
    <property type="term" value="F:ATP binding"/>
    <property type="evidence" value="ECO:0007669"/>
    <property type="project" value="UniProtKB-KW"/>
</dbReference>
<keyword evidence="5" id="KW-0963">Cytoplasm</keyword>
<dbReference type="GO" id="GO:0030286">
    <property type="term" value="C:dynein complex"/>
    <property type="evidence" value="ECO:0007669"/>
    <property type="project" value="UniProtKB-KW"/>
</dbReference>
<dbReference type="InterPro" id="IPR012676">
    <property type="entry name" value="TGS-like"/>
</dbReference>
<dbReference type="GO" id="GO:0097729">
    <property type="term" value="C:9+2 motile cilium"/>
    <property type="evidence" value="ECO:0007669"/>
    <property type="project" value="UniProtKB-ARBA"/>
</dbReference>
<dbReference type="InterPro" id="IPR004273">
    <property type="entry name" value="Dynein_heavy_D6_P-loop"/>
</dbReference>
<dbReference type="Gene3D" id="1.20.920.30">
    <property type="match status" value="1"/>
</dbReference>
<dbReference type="CDD" id="cd22537">
    <property type="entry name" value="SP3_N"/>
    <property type="match status" value="1"/>
</dbReference>
<evidence type="ECO:0000313" key="32">
    <source>
        <dbReference type="Proteomes" id="UP001239994"/>
    </source>
</evidence>
<evidence type="ECO:0000256" key="5">
    <source>
        <dbReference type="ARBA" id="ARBA00022490"/>
    </source>
</evidence>
<dbReference type="Gene3D" id="3.10.20.30">
    <property type="match status" value="1"/>
</dbReference>
<dbReference type="CDD" id="cd04867">
    <property type="entry name" value="TGS_YchF_OLA1"/>
    <property type="match status" value="1"/>
</dbReference>
<dbReference type="FunFam" id="3.10.490.20:FF:000002">
    <property type="entry name" value="Dynein axonemal heavy chain 17"/>
    <property type="match status" value="1"/>
</dbReference>
<dbReference type="FunFam" id="3.40.50.300:FF:000219">
    <property type="entry name" value="Dynein axonemal heavy chain 17"/>
    <property type="match status" value="1"/>
</dbReference>
<protein>
    <submittedName>
        <fullName evidence="31">Uncharacterized protein</fullName>
    </submittedName>
</protein>
<comment type="cofactor">
    <cofactor evidence="1">
        <name>Mg(2+)</name>
        <dbReference type="ChEBI" id="CHEBI:18420"/>
    </cofactor>
</comment>
<dbReference type="SMART" id="SM00355">
    <property type="entry name" value="ZnF_C2H2"/>
    <property type="match status" value="3"/>
</dbReference>
<keyword evidence="23" id="KW-0206">Cytoskeleton</keyword>
<dbReference type="GO" id="GO:0005874">
    <property type="term" value="C:microtubule"/>
    <property type="evidence" value="ECO:0007669"/>
    <property type="project" value="UniProtKB-KW"/>
</dbReference>
<dbReference type="FunFam" id="3.40.50.300:FF:000945">
    <property type="entry name" value="Dynein axonemal heavy chain 9"/>
    <property type="match status" value="1"/>
</dbReference>
<dbReference type="GO" id="GO:0005930">
    <property type="term" value="C:axoneme"/>
    <property type="evidence" value="ECO:0007669"/>
    <property type="project" value="UniProtKB-SubCell"/>
</dbReference>
<keyword evidence="25" id="KW-0966">Cell projection</keyword>
<dbReference type="GO" id="GO:0008569">
    <property type="term" value="F:minus-end-directed microtubule motor activity"/>
    <property type="evidence" value="ECO:0007669"/>
    <property type="project" value="InterPro"/>
</dbReference>
<dbReference type="FunFam" id="3.30.160.60:FF:000061">
    <property type="entry name" value="Transcription factor Sp3"/>
    <property type="match status" value="1"/>
</dbReference>
<feature type="domain" description="OBG-type G" evidence="30">
    <location>
        <begin position="1"/>
        <end position="130"/>
    </location>
</feature>
<dbReference type="Pfam" id="PF12781">
    <property type="entry name" value="AAA_9"/>
    <property type="match status" value="1"/>
</dbReference>
<dbReference type="GO" id="GO:0003677">
    <property type="term" value="F:DNA binding"/>
    <property type="evidence" value="ECO:0007669"/>
    <property type="project" value="UniProtKB-KW"/>
</dbReference>
<organism evidence="31 32">
    <name type="scientific">Electrophorus voltai</name>
    <dbReference type="NCBI Taxonomy" id="2609070"/>
    <lineage>
        <taxon>Eukaryota</taxon>
        <taxon>Metazoa</taxon>
        <taxon>Chordata</taxon>
        <taxon>Craniata</taxon>
        <taxon>Vertebrata</taxon>
        <taxon>Euteleostomi</taxon>
        <taxon>Actinopterygii</taxon>
        <taxon>Neopterygii</taxon>
        <taxon>Teleostei</taxon>
        <taxon>Ostariophysi</taxon>
        <taxon>Gymnotiformes</taxon>
        <taxon>Gymnotoidei</taxon>
        <taxon>Gymnotidae</taxon>
        <taxon>Electrophorus</taxon>
    </lineage>
</organism>
<evidence type="ECO:0000256" key="1">
    <source>
        <dbReference type="ARBA" id="ARBA00001946"/>
    </source>
</evidence>
<dbReference type="GO" id="GO:0005634">
    <property type="term" value="C:nucleus"/>
    <property type="evidence" value="ECO:0007669"/>
    <property type="project" value="UniProtKB-SubCell"/>
</dbReference>
<dbReference type="PANTHER" id="PTHR45703:SF12">
    <property type="entry name" value="DYNEIN AXONEMAL HEAVY CHAIN 11"/>
    <property type="match status" value="1"/>
</dbReference>
<evidence type="ECO:0000256" key="2">
    <source>
        <dbReference type="ARBA" id="ARBA00004123"/>
    </source>
</evidence>
<keyword evidence="17" id="KW-0175">Coiled coil</keyword>
<feature type="domain" description="C2H2-type" evidence="29">
    <location>
        <begin position="737"/>
        <end position="766"/>
    </location>
</feature>
<dbReference type="Gene3D" id="3.20.180.20">
    <property type="entry name" value="Dynein heavy chain, N-terminal domain 2"/>
    <property type="match status" value="1"/>
</dbReference>
<dbReference type="FunFam" id="1.10.8.710:FF:000002">
    <property type="entry name" value="dynein heavy chain 17, axonemal"/>
    <property type="match status" value="1"/>
</dbReference>
<dbReference type="PROSITE" id="PS00028">
    <property type="entry name" value="ZINC_FINGER_C2H2_1"/>
    <property type="match status" value="3"/>
</dbReference>
<feature type="region of interest" description="Disordered" evidence="28">
    <location>
        <begin position="655"/>
        <end position="684"/>
    </location>
</feature>
<keyword evidence="32" id="KW-1185">Reference proteome</keyword>
<keyword evidence="24" id="KW-0539">Nucleus</keyword>
<keyword evidence="20" id="KW-0010">Activator</keyword>
<dbReference type="Pfam" id="PF18199">
    <property type="entry name" value="Dynein_C"/>
    <property type="match status" value="1"/>
</dbReference>
<dbReference type="Pfam" id="PF00096">
    <property type="entry name" value="zf-C2H2"/>
    <property type="match status" value="2"/>
</dbReference>
<dbReference type="InterPro" id="IPR042222">
    <property type="entry name" value="Dynein_2_N"/>
</dbReference>
<dbReference type="InterPro" id="IPR026983">
    <property type="entry name" value="DHC"/>
</dbReference>
<dbReference type="FunFam" id="1.20.140.100:FF:000001">
    <property type="entry name" value="dynein heavy chain 17, axonemal"/>
    <property type="match status" value="1"/>
</dbReference>
<evidence type="ECO:0000256" key="27">
    <source>
        <dbReference type="PROSITE-ProRule" id="PRU00042"/>
    </source>
</evidence>
<evidence type="ECO:0000256" key="19">
    <source>
        <dbReference type="ARBA" id="ARBA00023125"/>
    </source>
</evidence>
<keyword evidence="21" id="KW-0804">Transcription</keyword>
<dbReference type="FunFam" id="3.30.160.60:FF:000026">
    <property type="entry name" value="Transcription factor Sp3"/>
    <property type="match status" value="1"/>
</dbReference>
<keyword evidence="18" id="KW-0969">Cilium</keyword>
<dbReference type="InterPro" id="IPR035699">
    <property type="entry name" value="AAA_6"/>
</dbReference>
<keyword evidence="9" id="KW-0547">Nucleotide-binding</keyword>
<keyword evidence="14" id="KW-0460">Magnesium</keyword>
<dbReference type="Proteomes" id="UP001239994">
    <property type="component" value="Unassembled WGS sequence"/>
</dbReference>
<evidence type="ECO:0000256" key="22">
    <source>
        <dbReference type="ARBA" id="ARBA00023175"/>
    </source>
</evidence>
<reference evidence="31" key="1">
    <citation type="submission" date="2023-03" db="EMBL/GenBank/DDBJ databases">
        <title>Electrophorus voltai genome.</title>
        <authorList>
            <person name="Bian C."/>
        </authorList>
    </citation>
    <scope>NUCLEOTIDE SEQUENCE</scope>
    <source>
        <strain evidence="31">CB-2022</strain>
        <tissue evidence="31">Muscle</tissue>
    </source>
</reference>
<evidence type="ECO:0000256" key="12">
    <source>
        <dbReference type="ARBA" id="ARBA00022833"/>
    </source>
</evidence>
<evidence type="ECO:0000256" key="8">
    <source>
        <dbReference type="ARBA" id="ARBA00022737"/>
    </source>
</evidence>
<evidence type="ECO:0000256" key="3">
    <source>
        <dbReference type="ARBA" id="ARBA00004430"/>
    </source>
</evidence>
<dbReference type="FunFam" id="3.40.50.300:FF:000411">
    <property type="entry name" value="dynein heavy chain 17, axonemal"/>
    <property type="match status" value="1"/>
</dbReference>
<keyword evidence="16" id="KW-0243">Dynein</keyword>
<comment type="caution">
    <text evidence="31">The sequence shown here is derived from an EMBL/GenBank/DDBJ whole genome shotgun (WGS) entry which is preliminary data.</text>
</comment>
<dbReference type="GO" id="GO:0005525">
    <property type="term" value="F:GTP binding"/>
    <property type="evidence" value="ECO:0007669"/>
    <property type="project" value="InterPro"/>
</dbReference>
<dbReference type="FunFam" id="1.10.287.2620:FF:000002">
    <property type="entry name" value="Dynein heavy chain 2, axonemal"/>
    <property type="match status" value="1"/>
</dbReference>
<dbReference type="EMBL" id="JAROKS010000012">
    <property type="protein sequence ID" value="KAK1798743.1"/>
    <property type="molecule type" value="Genomic_DNA"/>
</dbReference>
<dbReference type="InterPro" id="IPR035706">
    <property type="entry name" value="AAA_9"/>
</dbReference>
<dbReference type="InterPro" id="IPR041466">
    <property type="entry name" value="Dynein_AAA5_ext"/>
</dbReference>
<keyword evidence="15" id="KW-0805">Transcription regulation</keyword>
<dbReference type="Pfam" id="PF08393">
    <property type="entry name" value="DHC_N2"/>
    <property type="match status" value="1"/>
</dbReference>
<dbReference type="Gene3D" id="1.10.8.710">
    <property type="match status" value="1"/>
</dbReference>
<dbReference type="SUPFAM" id="SSF81271">
    <property type="entry name" value="TGS-like"/>
    <property type="match status" value="1"/>
</dbReference>
<dbReference type="GO" id="GO:0051959">
    <property type="term" value="F:dynein light intermediate chain binding"/>
    <property type="evidence" value="ECO:0007669"/>
    <property type="project" value="InterPro"/>
</dbReference>
<evidence type="ECO:0000256" key="15">
    <source>
        <dbReference type="ARBA" id="ARBA00023015"/>
    </source>
</evidence>
<accession>A0AAD8ZIK6</accession>
<evidence type="ECO:0000256" key="14">
    <source>
        <dbReference type="ARBA" id="ARBA00022842"/>
    </source>
</evidence>
<dbReference type="Pfam" id="PF18198">
    <property type="entry name" value="AAA_lid_11"/>
    <property type="match status" value="1"/>
</dbReference>
<dbReference type="GO" id="GO:0045743">
    <property type="term" value="P:positive regulation of fibroblast growth factor receptor signaling pathway"/>
    <property type="evidence" value="ECO:0007669"/>
    <property type="project" value="UniProtKB-ARBA"/>
</dbReference>
<dbReference type="Pfam" id="PF17857">
    <property type="entry name" value="AAA_lid_1"/>
    <property type="match status" value="1"/>
</dbReference>
<dbReference type="PANTHER" id="PTHR45703">
    <property type="entry name" value="DYNEIN HEAVY CHAIN"/>
    <property type="match status" value="1"/>
</dbReference>
<dbReference type="InterPro" id="IPR043160">
    <property type="entry name" value="Dynein_C_barrel"/>
</dbReference>
<evidence type="ECO:0000256" key="18">
    <source>
        <dbReference type="ARBA" id="ARBA00023069"/>
    </source>
</evidence>
<sequence>MKDEEMIGPIIDKLEKTAVRGGDKKLKPEYDIMCKIKSWVIDEKKHVRYYHEWNDKEIEVLNKYLFLTSKPMIYLVNLSEKDYIRKKNKWLVKIKEWVDGHDPGALVIPFSGGFESKYQDMSDEEKQKFCEENKTQSVLTKIIKSGYSALQLEYFFTSGPDEVRAWTIRKGTKAPQAAGKIHTDFEKGFIMAEVMKYVDFKEEGTEAAVKPEAFTPSRRVEVVRAEFVCLSLFSRCLPLPSPEAPGQPAKRQEMAALDVDSGQSDFIQPSGGASEQTTDFTSIQLTGSSDRWEVLTPVSTVKEEPGVLHLPSGGLVGANGQYVVPLQTVPGQTQPVFVTAGTDGSSANGVQYQVIPQLQGADVTSLGYAPQSANGATLGTDIAILPDGTQGISATANANDLQGLLAHGGQVQQIPSVSLAGPGFGGQGQVVANVPVGLPGNITFVPINSLSNADLESLGLAGAQTIATGVTADGQLIMAGEGGVGKPAETPSSGEANGYAQSTAPTPATSLPETIDGTGVLTQATAVSAGQQDPSFVQSNHSSEPVVQLLPTATSVDGTAQALQSVQLLNAGTFIIQAQTVSPSGQIQWQTFQVQGVQNLQNLQLPTAGGAAAGGMASPQITLAPVQTLSLGQASAGHMPNLHTVTVNSLTQYQHDENTESPSDIQIKEEPDSDDWPLSGDSTLNTSDLSHLRVRLVDEEGEGVGQEGKRLRRVACTCPNCKEAGGRGSSIGKKKQHICHIPGCGKVYGKTSHLRAHLRWHSGERPFICSWSYCGKRFTRSDELQRHRRTHTGEKKFVCPECSKRFMRSDHLAKHIKTHLHKKGLNSVTTAGQTEAATPSDSIITGGGATLILTNLQQAGTQDLLSNSDLPLQLVTVPANEVMDIMEGGVRVPAEQLKLSAVSDERVDFLREQVFSVLRLKTDKWNRFIGAEENQRALLDFLDQAWGDRLVLFTGPGGTLHLGDEQVAIKSPSSWQTKQLCVWKKAGTSSISVSSFRTQLRLGEVPAQTLDHAPVLIGQVLLTLLANPLNQAGWPRVLAQDVCRHLEQLRAHTVYLQGVTNGRTLLPLPLTLERKNHLQLSSDLCLIDRALLYTLETLVIQWSQQMGSALQRDSSQLLRQGESPGPAAELHFWAQQRDNLSGIQEQLQNPKVGQVLEILQRVNSSYYYSFHKIMQKVNLAEAEDIDLHLKPLRKFLAAFEERSFPGLEPLFPALFHSLALVWTHSRAYRSPRRMVTLLTEFCNLLVDKAMGYLIPEELLKMELEEAVERVQRATQVFRAFRRSFWQCRDRLSLAASYTHPGCPLPPWDFPSYLVFQRNDKIMERLRMIEELLDSALDFLKLERMELGGARGRVLTEMVESMKDEFHDSWKVLRESKYDPLDYTKEEFVHDYRRFTEQNKDFDQRVGTVLNLAFQHSSGLESAFKLLQIFGTLLERPRVHQLVAPNYSFLLDMFQEEVSLCQQMLNTHREKVRVFAEWLSSPEEKHASRGWELEMVSRAQRETADQPDQSQPAYTHLTSVLREVKYLGMFKDRNIPQAALHLYSKRETLHMYTSTLSQITQWYNKLHSTILAVELRLVEAEMEEIRLKLRPALQELRWNQEDLWDYIQSTRDLVRGVSERVQKSQANLDALKGLMGVFSRSTCISRRISRRGNLLHMADVEDSLKQQYSLITHTGEKIHVLVQDNAVLLGAVVDSEPWRSYTEYVDRVVLAGFCSAVRCSLQYLVENTDPALCVTPLFEVQLTLTSDMTFHPSLDLSKKDNFCDIVDKMVADIFKMASFMSRVAKHKQVETYQVDIDQVPELSELAQLIRCRARGAVAKVKEFQNSFISYRYLWTGDREEFMRQFLLYGHALSTEEAELYADYELAKNPPKLHNFKDQISEFQSLYEKVQALDDTWLFCDWLQVDIKPFKISLITIIKRWSWMFTEHLLNHVNSSVQDLVSFIESTERGLRGAVRDGDYTGLVTIMRHLMAIRDRQNITEKQFKPLKSTSDLLKTYGQQLPEQVYALLEELPDKWKNLRKVAFTVKHEVAPLQANEVAVIRRKCVHFEIKQHEFREQFCKESLFFISTDNPYKLIDKTNRAVIQLESEMCVLQESADLFEVGFPDYKQLRQCRSDIRLVKAVWDMVIFVKSSIWAWTKTPWKEINVEQMDMELRRFAKEMKTLDKEVRVWDVYTGLESTVKNMLTSLRAVNELQNSAVRERHWRQLVRTTGVSFMMDENTTLGDLLELQLHRVEEEVKNIVDKAVKESAIEKVLAEISQTWSMMSLSYETHPSTGIPLLKADENLIETLEDNQVQLQNILMSKHVEYFLAEVSGWQRRLLLADLVMGAWLTVQRTWAHLQGIFTNSEDIRSQLAQDAERFALIQHDFQGLMMTVVQMANVIEVTNQPGYLEKLETLQQRLCVCEKALAEYLETKRLTFPRFYFVSGADLLEIVSKGMQPRQVTRHLLKLFDNLADLRFRCEEEEEGRFEVAVGMYSREREYVHFSEPCVCEGQAESWLGRLELAMTSTVRKEISEAVAAYEDKPRDQWLFDYPAQVALTGSQIWWATDVGIAFQRVEEGFETALKDYNKKQISQLNSLINMLLGELSPGERHKIMTLCTIDVHARDVVAKLIAQKVTNGQAFAWLSQLRHRWDEQMEHCYVNICDAQFQFLYEYLGNTNRLVITPLTDRCYITLTQSLHLTMSGAPSGPAGTGKTETTKDLGRSLGIMVYVFNCSEQMDYKSIGNIYKGLAQTGVWGCFDEFNRISVEVLSVVAVQVKTIQDAVRNKKHRFHFLGEEIQLKPTVGLFITLNPGYAGRAELPENLKALFRFHTISSIPLDPDPPLQLPCAMVIPDFGLICEIMLVAEGFLEARMLARKFISLYTLCRGLLSQQDHYDWGLRAIKSVLVVAGSLKREDRSNPEEQVLMRALRDFNLPKLVTRDVPIFLGLISELFPLLEAARTCGARLEQHVRWAISELRLQPEENFMLKVTQLEELLAVRHSVFVVGAAGTGKTQILKTLHRAYAGMKLKAMWSDINPKAVTTDELFGFLHPATREWKDGLLSSTMRELSTLSHDGPKWIVLDGDIDPKWIESLNTVMDDNKVLTLASNERISLTPSMRLLFEISHLKAATPATVSRAGILYVNPQDLGWSSYVTSWIDTRQAQSERANLSILFDKYVPYCLEQVRCNLKTITPIPEMSMVQTLCCLLDCLLTEDNTPADSPRELYEMYFVFACVWAFGGALFQDHLKDYRAAFSRWWAKEMRTVKFPSHGTVFDYYIHPNTKKFTPWTELTPAFELETDVPLQMVLVHSAETACLAYLVEVLVQKGKAVMLVGGAGVGKSMLMWDTISKHRDQVMVAKVPFNYYTTSAMLQRVLEKPLEKKAGRNFAPPGTKKLIYFIDDLNMPEVDAYGTVQPHTLIRQHLDYSHWYDRQRLVLKDIHNCQYVTCMNPTAGSFSVNPRLQRHFSVFAVNFPRSEALSTIYSSILGAHFQQGGYSYGVSRAADPLVQAAICLHQKMTQNFLPTAVRFHYLFNLRDISNVFQGILFASPESVRYPIDLVHLWIHESSRVYSDKLMEEKDVELFTKILLDTGKRYLEGIDESIFIHHPLVYSHFAHGMGEPRYARVSDWEKLQKTLSEALELYNEMHASMNLVLFEEAMQHVCRISRVLEAPVGNALLVGVGGSGKQSLCRLAAFLSMLEVFQITLRKGYEINDLRSDIGALYIKVGVKNIGTVFLHTDAQIPDERFLVLINDMLASGTTAHMHHTNDTLASGDIPDLFTEEEVDMIVSSIRLELRGLGLLDTRENCWNFFIDRIRRQLKARTHTHTHVVLCFSPVGFTLRTRARKFPALVNCTVIDWFHPWPQHALQSVSRNFINTISGLEPAVRASISEFISFAHTSVNDVSVKYQQNEKRHNYTTPKSFLEFMKIYGNLLRTKRLELTQRTERLENGLQKLLTTAAQVEDLKARLALQEVELHHRTVDMETLIAKIGQQTDRLNLEKCVADAEEQKVAAIQAEVTMQQQETEEDLAKVEPALQAAHAALNTLNRVAPPSGGVGVSLNLTELRTFPNPPMIVVNVLAAVFVLLAPDGHIPKDRSWKAAKGVMSKVDDFLQALVNFDKERIPDATVRVLREEYLSDPDFNPEFVRQKSSAAAGLCAWVINIMRFHEMYCEVEVKRLCLAQANTDLAEAAEKLDIIGKKLTELNSSLDTLRAAYEKATCEKLQCQDKVNRTNTTIRLAHRLVKGLESENVRWTNSVAQFREQESTLCGDVLLTSAFISYAASFSRRYRHELLYNLWLPFLHTQKVPIPMTNGLDPVSMLTDDAMIATWNNEGLPGDEMSTQNATIFLNCERWPLLIDPQLQGIKWLKSRYSNSLRVVNLGQKGYVDVIEQAVVTGELVLIENLEETIDPVINPLLGRHTIKKGRCVKVGDKECVLHPAFRLILHTKLANPHYKPEIQAQTTLINFTVTRDGLEDQLLAEVVNLERPDLEFLKSELTKQQNMFKIELKHLEDNLLMRLSAAESNFLGDNLLVENLETTKHTAAEIEMKVLEAKVNEVKINEAREHYRPVAVRASLLYFIINDLNKINPMYQFSLKAFNVVFRKAVQSAEVCVDVKSRVNTLIDSITFSTFNFINRGLFERDKLTFTAQLAFQLLLMNKEIEVRELDFLLRFNIDHSYVSPVDFLPNSAWSAIKTMSFLDEFRGLERDIEGSPKRWRKLVESECPEMEKLPLDWHSKSSLQKLILLRALRPDRMTYAVRKFVEEKLGVQYTEGRKVEFARSFKESGPASPVFFILSPGVDPLKDVESLGKKLGFTIDLGKLHNVSLGQGQEFVAELAMQKGAREGHWVILQNIHLVAKWLGTLEKLLERCCENSHHDYRVFMSAEPAPTPQEHIIPQGILENSIKITNEPPTGMLANLHAALDNFDQDILDQCSREQEFKTILFSLCYFHACVAERRKFGPQGWNRKYPFNTGDLTISVSVLYNYLEANSQVPWEDLRYLFGEIMYGGHITDDWDRRLCTTYLEEYMQPNQFDRKLSLAPGFVVPTNLDYQGYHAYIDQVLPHESPVHYGLHPNAEIEFLTVTSDNLFHTLLELQTTDSSMGEGAPQSTEEKVKTVLDDILEKLPEEYNMSDITSKTVERTPYVLVCFQECERMNLLLNEMRRSLKELDLGLKGELAISAEMERIQTALFFDNVPDTWTRLAYPSTYSLAMWYSDVLLRCRELDSWTQDLSLPGVIWLAGLFNPQSFLTAVMQSLARKNEWPLDKMTLTVDVMKKFKEELNQPAREGAYVHGLYMEGARWDIQNGTITEARLKELTPRMPVIAVRAVPGDRQVTRNVYECPVYKTKLRANTHVWTFNLKTRERPA</sequence>
<dbReference type="Pfam" id="PF06071">
    <property type="entry name" value="YchF-GTPase_C"/>
    <property type="match status" value="1"/>
</dbReference>
<evidence type="ECO:0000259" key="29">
    <source>
        <dbReference type="PROSITE" id="PS50157"/>
    </source>
</evidence>
<feature type="region of interest" description="Disordered" evidence="28">
    <location>
        <begin position="481"/>
        <end position="512"/>
    </location>
</feature>
<evidence type="ECO:0000256" key="13">
    <source>
        <dbReference type="ARBA" id="ARBA00022840"/>
    </source>
</evidence>
<dbReference type="Gene3D" id="3.10.490.20">
    <property type="match status" value="1"/>
</dbReference>
<keyword evidence="10 27" id="KW-0863">Zinc-finger</keyword>
<dbReference type="FunFam" id="3.30.160.60:FF:000014">
    <property type="entry name" value="Transcription factor Sp3"/>
    <property type="match status" value="1"/>
</dbReference>
<dbReference type="InterPro" id="IPR043157">
    <property type="entry name" value="Dynein_AAA1S"/>
</dbReference>
<evidence type="ECO:0000256" key="10">
    <source>
        <dbReference type="ARBA" id="ARBA00022771"/>
    </source>
</evidence>
<feature type="non-terminal residue" evidence="31">
    <location>
        <position position="1"/>
    </location>
</feature>
<keyword evidence="19" id="KW-0238">DNA-binding</keyword>
<dbReference type="FunFam" id="1.10.8.720:FF:000002">
    <property type="entry name" value="Dynein heavy chain 9, axonemal"/>
    <property type="match status" value="1"/>
</dbReference>
<evidence type="ECO:0000256" key="25">
    <source>
        <dbReference type="ARBA" id="ARBA00023273"/>
    </source>
</evidence>
<evidence type="ECO:0000259" key="30">
    <source>
        <dbReference type="PROSITE" id="PS51710"/>
    </source>
</evidence>
<keyword evidence="22" id="KW-0505">Motor protein</keyword>
<dbReference type="GO" id="GO:0008017">
    <property type="term" value="F:microtubule binding"/>
    <property type="evidence" value="ECO:0007669"/>
    <property type="project" value="UniProtKB-ARBA"/>
</dbReference>
<evidence type="ECO:0000256" key="20">
    <source>
        <dbReference type="ARBA" id="ARBA00023159"/>
    </source>
</evidence>
<dbReference type="GO" id="GO:0035118">
    <property type="term" value="P:embryonic pectoral fin morphogenesis"/>
    <property type="evidence" value="ECO:0007669"/>
    <property type="project" value="UniProtKB-ARBA"/>
</dbReference>
<keyword evidence="12" id="KW-0862">Zinc</keyword>
<dbReference type="Gene3D" id="1.20.920.20">
    <property type="match status" value="1"/>
</dbReference>
<dbReference type="InterPro" id="IPR041658">
    <property type="entry name" value="AAA_lid_11"/>
</dbReference>
<evidence type="ECO:0000256" key="26">
    <source>
        <dbReference type="ARBA" id="ARBA00038409"/>
    </source>
</evidence>
<dbReference type="Gene3D" id="1.20.58.1120">
    <property type="match status" value="1"/>
</dbReference>
<dbReference type="InterPro" id="IPR023192">
    <property type="entry name" value="TGS-like_dom_sf"/>
</dbReference>
<dbReference type="Gene3D" id="1.10.287.2620">
    <property type="match status" value="1"/>
</dbReference>
<dbReference type="Pfam" id="PF08385">
    <property type="entry name" value="DHC_N1"/>
    <property type="match status" value="2"/>
</dbReference>
<dbReference type="FunFam" id="1.20.1270.280:FF:000008">
    <property type="entry name" value="Dynein axonemal heavy chain 11"/>
    <property type="match status" value="1"/>
</dbReference>
<dbReference type="InterPro" id="IPR027417">
    <property type="entry name" value="P-loop_NTPase"/>
</dbReference>
<feature type="domain" description="C2H2-type" evidence="29">
    <location>
        <begin position="797"/>
        <end position="824"/>
    </location>
</feature>
<keyword evidence="13" id="KW-0067">ATP-binding</keyword>
<dbReference type="Gene3D" id="1.10.8.720">
    <property type="entry name" value="Region D6 of dynein motor"/>
    <property type="match status" value="1"/>
</dbReference>
<dbReference type="FunFam" id="1.10.150.300:FF:000003">
    <property type="entry name" value="Obg-like ATPase 1"/>
    <property type="match status" value="1"/>
</dbReference>
<evidence type="ECO:0000256" key="17">
    <source>
        <dbReference type="ARBA" id="ARBA00023054"/>
    </source>
</evidence>
<evidence type="ECO:0000256" key="11">
    <source>
        <dbReference type="ARBA" id="ARBA00022801"/>
    </source>
</evidence>
<dbReference type="InterPro" id="IPR036236">
    <property type="entry name" value="Znf_C2H2_sf"/>
</dbReference>
<dbReference type="GO" id="GO:0008270">
    <property type="term" value="F:zinc ion binding"/>
    <property type="evidence" value="ECO:0007669"/>
    <property type="project" value="UniProtKB-KW"/>
</dbReference>
<dbReference type="Pfam" id="PF12774">
    <property type="entry name" value="AAA_6"/>
    <property type="match status" value="1"/>
</dbReference>
<dbReference type="FunFam" id="1.20.920.20:FF:000003">
    <property type="entry name" value="Dynein axonemal heavy chain 17"/>
    <property type="match status" value="1"/>
</dbReference>
<dbReference type="Gene3D" id="1.20.140.100">
    <property type="entry name" value="Dynein heavy chain, N-terminal domain 2"/>
    <property type="match status" value="1"/>
</dbReference>
<dbReference type="Gene3D" id="1.10.150.300">
    <property type="entry name" value="TGS-like domain"/>
    <property type="match status" value="1"/>
</dbReference>
<dbReference type="Pfam" id="PF03028">
    <property type="entry name" value="Dynein_heavy"/>
    <property type="match status" value="1"/>
</dbReference>
<comment type="similarity">
    <text evidence="26">Belongs to the Sp1 C2H2-type zinc-finger protein family.</text>
</comment>
<dbReference type="InterPro" id="IPR013594">
    <property type="entry name" value="Dynein_heavy_tail"/>
</dbReference>
<gene>
    <name evidence="31" type="ORF">P4O66_007024</name>
</gene>
<evidence type="ECO:0000256" key="9">
    <source>
        <dbReference type="ARBA" id="ARBA00022741"/>
    </source>
</evidence>
<evidence type="ECO:0000256" key="21">
    <source>
        <dbReference type="ARBA" id="ARBA00023163"/>
    </source>
</evidence>
<dbReference type="InterPro" id="IPR013602">
    <property type="entry name" value="Dynein_heavy_linker"/>
</dbReference>
<dbReference type="GO" id="GO:0007018">
    <property type="term" value="P:microtubule-based movement"/>
    <property type="evidence" value="ECO:0007669"/>
    <property type="project" value="InterPro"/>
</dbReference>
<dbReference type="FunFam" id="1.20.58.1120:FF:000002">
    <property type="entry name" value="Dynein heavy chain 9, axonemal"/>
    <property type="match status" value="1"/>
</dbReference>
<dbReference type="InterPro" id="IPR024317">
    <property type="entry name" value="Dynein_heavy_chain_D4_dom"/>
</dbReference>
<keyword evidence="6" id="KW-0493">Microtubule</keyword>
<dbReference type="Pfam" id="PF12777">
    <property type="entry name" value="MT"/>
    <property type="match status" value="1"/>
</dbReference>
<dbReference type="InterPro" id="IPR013087">
    <property type="entry name" value="Znf_C2H2_type"/>
</dbReference>
<dbReference type="FunFam" id="1.10.472.130:FF:000001">
    <property type="entry name" value="Dynein, axonemal, heavy chain 9"/>
    <property type="match status" value="1"/>
</dbReference>
<evidence type="ECO:0000256" key="28">
    <source>
        <dbReference type="SAM" id="MobiDB-lite"/>
    </source>
</evidence>
<dbReference type="PROSITE" id="PS50157">
    <property type="entry name" value="ZINC_FINGER_C2H2_2"/>
    <property type="match status" value="3"/>
</dbReference>
<evidence type="ECO:0000256" key="24">
    <source>
        <dbReference type="ARBA" id="ARBA00023242"/>
    </source>
</evidence>
<dbReference type="InterPro" id="IPR041228">
    <property type="entry name" value="Dynein_C"/>
</dbReference>
<dbReference type="InterPro" id="IPR041589">
    <property type="entry name" value="DNAH3_AAA_lid_1"/>
</dbReference>
<evidence type="ECO:0000256" key="7">
    <source>
        <dbReference type="ARBA" id="ARBA00022723"/>
    </source>
</evidence>
<dbReference type="Gene3D" id="1.10.8.1220">
    <property type="match status" value="1"/>
</dbReference>
<dbReference type="InterPro" id="IPR042228">
    <property type="entry name" value="Dynein_linker_3"/>
</dbReference>
<dbReference type="InterPro" id="IPR012675">
    <property type="entry name" value="Beta-grasp_dom_sf"/>
</dbReference>
<dbReference type="FunFam" id="3.10.20.30:FF:000029">
    <property type="entry name" value="Obg-like ATPase 1"/>
    <property type="match status" value="1"/>
</dbReference>
<dbReference type="InterPro" id="IPR013029">
    <property type="entry name" value="YchF_C"/>
</dbReference>
<evidence type="ECO:0000256" key="4">
    <source>
        <dbReference type="ARBA" id="ARBA00008887"/>
    </source>
</evidence>
<dbReference type="PROSITE" id="PS51710">
    <property type="entry name" value="G_OBG"/>
    <property type="match status" value="1"/>
</dbReference>
<dbReference type="FunFam" id="3.20.180.20:FF:000001">
    <property type="entry name" value="Dynein axonemal heavy chain 5"/>
    <property type="match status" value="1"/>
</dbReference>
<dbReference type="FunFam" id="1.20.920.30:FF:000003">
    <property type="entry name" value="Dynein axonemal heavy chain 17"/>
    <property type="match status" value="1"/>
</dbReference>
<dbReference type="GO" id="GO:0016787">
    <property type="term" value="F:hydrolase activity"/>
    <property type="evidence" value="ECO:0007669"/>
    <property type="project" value="UniProtKB-KW"/>
</dbReference>
<keyword evidence="8" id="KW-0677">Repeat</keyword>
<dbReference type="Gene3D" id="6.10.140.1060">
    <property type="match status" value="1"/>
</dbReference>
<name>A0AAD8ZIK6_9TELE</name>
<feature type="domain" description="C2H2-type" evidence="29">
    <location>
        <begin position="767"/>
        <end position="796"/>
    </location>
</feature>
<dbReference type="Pfam" id="PF17852">
    <property type="entry name" value="Dynein_AAA_lid"/>
    <property type="match status" value="1"/>
</dbReference>
<feature type="compositionally biased region" description="Polar residues" evidence="28">
    <location>
        <begin position="490"/>
        <end position="512"/>
    </location>
</feature>
<dbReference type="SUPFAM" id="SSF57667">
    <property type="entry name" value="beta-beta-alpha zinc fingers"/>
    <property type="match status" value="2"/>
</dbReference>